<comment type="caution">
    <text evidence="2">The sequence shown here is derived from an EMBL/GenBank/DDBJ whole genome shotgun (WGS) entry which is preliminary data.</text>
</comment>
<evidence type="ECO:0000313" key="2">
    <source>
        <dbReference type="EMBL" id="MFC4161123.1"/>
    </source>
</evidence>
<sequence length="199" mass="22401">MRHLVPALALLTALPAAAAERSGDPLRPLLDCRYRDGFAAVDRARLPEKVRERSVVTELGPKNVSLLDGYRAVLAYPSAAYFANLKIERSQPERYAADKEAILSSMRRMAFGDPHNPLQLRNETRAGIEIHGLDQPDLSAAGPIALYSLFDDQRQWITTIFFLNQKPGSGGQAFRNLEQFRQQRDRMIEDYLGCMAKQK</sequence>
<evidence type="ECO:0000313" key="3">
    <source>
        <dbReference type="Proteomes" id="UP001595791"/>
    </source>
</evidence>
<dbReference type="RefSeq" id="WP_378166704.1">
    <property type="nucleotide sequence ID" value="NZ_JBHSBU010000001.1"/>
</dbReference>
<accession>A0ABV8MVJ0</accession>
<organism evidence="2 3">
    <name type="scientific">Chitinimonas lacunae</name>
    <dbReference type="NCBI Taxonomy" id="1963018"/>
    <lineage>
        <taxon>Bacteria</taxon>
        <taxon>Pseudomonadati</taxon>
        <taxon>Pseudomonadota</taxon>
        <taxon>Betaproteobacteria</taxon>
        <taxon>Neisseriales</taxon>
        <taxon>Chitinibacteraceae</taxon>
        <taxon>Chitinimonas</taxon>
    </lineage>
</organism>
<protein>
    <submittedName>
        <fullName evidence="2">Uncharacterized protein</fullName>
    </submittedName>
</protein>
<gene>
    <name evidence="2" type="ORF">ACFOW7_17435</name>
</gene>
<evidence type="ECO:0000256" key="1">
    <source>
        <dbReference type="SAM" id="SignalP"/>
    </source>
</evidence>
<dbReference type="Proteomes" id="UP001595791">
    <property type="component" value="Unassembled WGS sequence"/>
</dbReference>
<proteinExistence type="predicted"/>
<reference evidence="3" key="1">
    <citation type="journal article" date="2019" name="Int. J. Syst. Evol. Microbiol.">
        <title>The Global Catalogue of Microorganisms (GCM) 10K type strain sequencing project: providing services to taxonomists for standard genome sequencing and annotation.</title>
        <authorList>
            <consortium name="The Broad Institute Genomics Platform"/>
            <consortium name="The Broad Institute Genome Sequencing Center for Infectious Disease"/>
            <person name="Wu L."/>
            <person name="Ma J."/>
        </authorList>
    </citation>
    <scope>NUCLEOTIDE SEQUENCE [LARGE SCALE GENOMIC DNA]</scope>
    <source>
        <strain evidence="3">LMG 29894</strain>
    </source>
</reference>
<keyword evidence="3" id="KW-1185">Reference proteome</keyword>
<name>A0ABV8MVJ0_9NEIS</name>
<keyword evidence="1" id="KW-0732">Signal</keyword>
<feature type="signal peptide" evidence="1">
    <location>
        <begin position="1"/>
        <end position="18"/>
    </location>
</feature>
<feature type="chain" id="PRO_5045259145" evidence="1">
    <location>
        <begin position="19"/>
        <end position="199"/>
    </location>
</feature>
<dbReference type="EMBL" id="JBHSBU010000001">
    <property type="protein sequence ID" value="MFC4161123.1"/>
    <property type="molecule type" value="Genomic_DNA"/>
</dbReference>